<dbReference type="GO" id="GO:0008270">
    <property type="term" value="F:zinc ion binding"/>
    <property type="evidence" value="ECO:0007669"/>
    <property type="project" value="InterPro"/>
</dbReference>
<sequence>MHTHATETGARQAAQPRRTGRTCAAGGLTLHQCVQDGRGARPVRRLHAHARRDRGVVRAARRRAHRHLAAVARARPRVARRHRPRMTAGHGIATLPNTMRVFERGWLSSNNILFFDNDDAHGGCALVDSGYLTHAPQTVALTRHALQGRPLRRLLNTHLHADHCGGNAALQAAYGCRIRVPAAQIGDVRRWDTDALSYRPTGQQCERFTLPEGDADEAGLADGMTVRLGGLDWQVIGAPGHDPHAVILYSPDTRVLLSADALWERGFGVIFPELEGESGFAEQEAILARIAQLDARVVVPGHGRPFTEVNAAIDAALGRLAYLRADPERNALHAIRVLVKFKLLEQQAIVREALAAWFAQASLIPRLQARFFATTPLPALLDATVAALVKAGAAAVEPARIVNRD</sequence>
<evidence type="ECO:0000313" key="16">
    <source>
        <dbReference type="Proteomes" id="UP000007953"/>
    </source>
</evidence>
<dbReference type="InterPro" id="IPR001018">
    <property type="entry name" value="Beta-lactamase_class-B_CS"/>
</dbReference>
<dbReference type="SUPFAM" id="SSF56281">
    <property type="entry name" value="Metallo-hydrolase/oxidoreductase"/>
    <property type="match status" value="1"/>
</dbReference>
<keyword evidence="7" id="KW-0479">Metal-binding</keyword>
<dbReference type="EC" id="3.5.2.6" evidence="6"/>
<dbReference type="PANTHER" id="PTHR42951">
    <property type="entry name" value="METALLO-BETA-LACTAMASE DOMAIN-CONTAINING"/>
    <property type="match status" value="1"/>
</dbReference>
<dbReference type="Gene3D" id="3.60.15.10">
    <property type="entry name" value="Ribonuclease Z/Hydroxyacylglutathione hydrolase-like"/>
    <property type="match status" value="1"/>
</dbReference>
<dbReference type="EMBL" id="CP002819">
    <property type="protein sequence ID" value="AEG70442.1"/>
    <property type="molecule type" value="Genomic_DNA"/>
</dbReference>
<dbReference type="GO" id="GO:0046677">
    <property type="term" value="P:response to antibiotic"/>
    <property type="evidence" value="ECO:0007669"/>
    <property type="project" value="UniProtKB-KW"/>
</dbReference>
<dbReference type="GO" id="GO:0008800">
    <property type="term" value="F:beta-lactamase activity"/>
    <property type="evidence" value="ECO:0007669"/>
    <property type="project" value="UniProtKB-EC"/>
</dbReference>
<evidence type="ECO:0000256" key="1">
    <source>
        <dbReference type="ARBA" id="ARBA00001526"/>
    </source>
</evidence>
<keyword evidence="10" id="KW-0378">Hydrolase</keyword>
<comment type="subcellular location">
    <subcellularLocation>
        <location evidence="3">Periplasm</location>
    </subcellularLocation>
</comment>
<evidence type="ECO:0000256" key="7">
    <source>
        <dbReference type="ARBA" id="ARBA00022723"/>
    </source>
</evidence>
<reference evidence="15 16" key="1">
    <citation type="journal article" date="2011" name="J. Bacteriol.">
        <title>Complete genome sequence of the plant pathogen Ralstonia solanacearum strain Po82.</title>
        <authorList>
            <person name="Xu J."/>
            <person name="Zheng H.J."/>
            <person name="Liu L."/>
            <person name="Pan Z.C."/>
            <person name="Prior P."/>
            <person name="Tang B."/>
            <person name="Xu J.S."/>
            <person name="Zhang H."/>
            <person name="Tian Q."/>
            <person name="Zhang L.Q."/>
            <person name="Feng J."/>
        </authorList>
    </citation>
    <scope>NUCLEOTIDE SEQUENCE [LARGE SCALE GENOMIC DNA]</scope>
    <source>
        <strain evidence="15 16">Po82</strain>
    </source>
</reference>
<evidence type="ECO:0000256" key="12">
    <source>
        <dbReference type="ARBA" id="ARBA00023251"/>
    </source>
</evidence>
<evidence type="ECO:0000256" key="13">
    <source>
        <dbReference type="SAM" id="MobiDB-lite"/>
    </source>
</evidence>
<dbReference type="eggNOG" id="COG0491">
    <property type="taxonomic scope" value="Bacteria"/>
</dbReference>
<evidence type="ECO:0000313" key="15">
    <source>
        <dbReference type="EMBL" id="AEG70442.1"/>
    </source>
</evidence>
<evidence type="ECO:0000256" key="6">
    <source>
        <dbReference type="ARBA" id="ARBA00012865"/>
    </source>
</evidence>
<accession>F6G4H8</accession>
<evidence type="ECO:0000256" key="10">
    <source>
        <dbReference type="ARBA" id="ARBA00022801"/>
    </source>
</evidence>
<dbReference type="InterPro" id="IPR036866">
    <property type="entry name" value="RibonucZ/Hydroxyglut_hydro"/>
</dbReference>
<comment type="catalytic activity">
    <reaction evidence="1">
        <text>a beta-lactam + H2O = a substituted beta-amino acid</text>
        <dbReference type="Rhea" id="RHEA:20401"/>
        <dbReference type="ChEBI" id="CHEBI:15377"/>
        <dbReference type="ChEBI" id="CHEBI:35627"/>
        <dbReference type="ChEBI" id="CHEBI:140347"/>
        <dbReference type="EC" id="3.5.2.6"/>
    </reaction>
</comment>
<proteinExistence type="inferred from homology"/>
<feature type="region of interest" description="Disordered" evidence="13">
    <location>
        <begin position="1"/>
        <end position="20"/>
    </location>
</feature>
<keyword evidence="11" id="KW-0862">Zinc</keyword>
<name>F6G4H8_RALS8</name>
<dbReference type="HOGENOM" id="CLU_056720_0_0_4"/>
<dbReference type="GO" id="GO:0017001">
    <property type="term" value="P:antibiotic catabolic process"/>
    <property type="evidence" value="ECO:0007669"/>
    <property type="project" value="InterPro"/>
</dbReference>
<evidence type="ECO:0000256" key="11">
    <source>
        <dbReference type="ARBA" id="ARBA00022833"/>
    </source>
</evidence>
<keyword evidence="9" id="KW-0574">Periplasm</keyword>
<evidence type="ECO:0000256" key="3">
    <source>
        <dbReference type="ARBA" id="ARBA00004418"/>
    </source>
</evidence>
<comment type="cofactor">
    <cofactor evidence="2">
        <name>Zn(2+)</name>
        <dbReference type="ChEBI" id="CHEBI:29105"/>
    </cofactor>
</comment>
<gene>
    <name evidence="15" type="ordered locus">RSPO_c03150</name>
</gene>
<dbReference type="Proteomes" id="UP000007953">
    <property type="component" value="Chromosome"/>
</dbReference>
<evidence type="ECO:0000256" key="5">
    <source>
        <dbReference type="ARBA" id="ARBA00011245"/>
    </source>
</evidence>
<comment type="subunit">
    <text evidence="5">Monomer.</text>
</comment>
<protein>
    <recommendedName>
        <fullName evidence="6">beta-lactamase</fullName>
        <ecNumber evidence="6">3.5.2.6</ecNumber>
    </recommendedName>
</protein>
<dbReference type="InterPro" id="IPR050855">
    <property type="entry name" value="NDM-1-like"/>
</dbReference>
<organism evidence="15 16">
    <name type="scientific">Ralstonia solanacearum (strain Po82)</name>
    <dbReference type="NCBI Taxonomy" id="1031711"/>
    <lineage>
        <taxon>Bacteria</taxon>
        <taxon>Pseudomonadati</taxon>
        <taxon>Pseudomonadota</taxon>
        <taxon>Betaproteobacteria</taxon>
        <taxon>Burkholderiales</taxon>
        <taxon>Burkholderiaceae</taxon>
        <taxon>Ralstonia</taxon>
        <taxon>Ralstonia solanacearum species complex</taxon>
    </lineage>
</organism>
<dbReference type="SMART" id="SM00849">
    <property type="entry name" value="Lactamase_B"/>
    <property type="match status" value="1"/>
</dbReference>
<dbReference type="InterPro" id="IPR001279">
    <property type="entry name" value="Metallo-B-lactamas"/>
</dbReference>
<keyword evidence="12" id="KW-0046">Antibiotic resistance</keyword>
<dbReference type="AlphaFoldDB" id="F6G4H8"/>
<dbReference type="KEGG" id="rsn:RSPO_c03150"/>
<evidence type="ECO:0000259" key="14">
    <source>
        <dbReference type="SMART" id="SM00849"/>
    </source>
</evidence>
<comment type="similarity">
    <text evidence="4">Belongs to the metallo-beta-lactamase superfamily. Class-B beta-lactamase family.</text>
</comment>
<keyword evidence="8" id="KW-0732">Signal</keyword>
<dbReference type="PATRIC" id="fig|1031711.3.peg.3082"/>
<feature type="domain" description="Metallo-beta-lactamase" evidence="14">
    <location>
        <begin position="109"/>
        <end position="302"/>
    </location>
</feature>
<dbReference type="Pfam" id="PF00753">
    <property type="entry name" value="Lactamase_B"/>
    <property type="match status" value="1"/>
</dbReference>
<dbReference type="PANTHER" id="PTHR42951:SF4">
    <property type="entry name" value="ACYL-COENZYME A THIOESTERASE MBLAC2"/>
    <property type="match status" value="1"/>
</dbReference>
<evidence type="ECO:0000256" key="4">
    <source>
        <dbReference type="ARBA" id="ARBA00005250"/>
    </source>
</evidence>
<evidence type="ECO:0000256" key="8">
    <source>
        <dbReference type="ARBA" id="ARBA00022729"/>
    </source>
</evidence>
<evidence type="ECO:0000256" key="2">
    <source>
        <dbReference type="ARBA" id="ARBA00001947"/>
    </source>
</evidence>
<dbReference type="PROSITE" id="PS00743">
    <property type="entry name" value="BETA_LACTAMASE_B_1"/>
    <property type="match status" value="1"/>
</dbReference>
<dbReference type="CDD" id="cd06262">
    <property type="entry name" value="metallo-hydrolase-like_MBL-fold"/>
    <property type="match status" value="1"/>
</dbReference>
<dbReference type="GO" id="GO:0042597">
    <property type="term" value="C:periplasmic space"/>
    <property type="evidence" value="ECO:0007669"/>
    <property type="project" value="UniProtKB-SubCell"/>
</dbReference>
<evidence type="ECO:0000256" key="9">
    <source>
        <dbReference type="ARBA" id="ARBA00022764"/>
    </source>
</evidence>